<dbReference type="AlphaFoldDB" id="A0AB35Z9T1"/>
<keyword evidence="10" id="KW-0653">Protein transport</keyword>
<keyword evidence="9" id="KW-0106">Calcium</keyword>
<reference evidence="17 18" key="2">
    <citation type="submission" date="2024-07" db="EMBL/GenBank/DDBJ databases">
        <authorList>
            <person name="Raymann K."/>
        </authorList>
    </citation>
    <scope>NUCLEOTIDE SEQUENCE [LARGE SCALE GENOMIC DNA]</scope>
    <source>
        <strain evidence="17 18">KZ19</strain>
    </source>
</reference>
<evidence type="ECO:0000256" key="7">
    <source>
        <dbReference type="ARBA" id="ARBA00022692"/>
    </source>
</evidence>
<keyword evidence="5" id="KW-1003">Cell membrane</keyword>
<evidence type="ECO:0000256" key="13">
    <source>
        <dbReference type="ARBA" id="ARBA00030750"/>
    </source>
</evidence>
<evidence type="ECO:0000256" key="15">
    <source>
        <dbReference type="SAM" id="Phobius"/>
    </source>
</evidence>
<evidence type="ECO:0000256" key="5">
    <source>
        <dbReference type="ARBA" id="ARBA00022475"/>
    </source>
</evidence>
<evidence type="ECO:0000259" key="16">
    <source>
        <dbReference type="Pfam" id="PF00482"/>
    </source>
</evidence>
<dbReference type="Pfam" id="PF00482">
    <property type="entry name" value="T2SSF"/>
    <property type="match status" value="2"/>
</dbReference>
<dbReference type="PRINTS" id="PR00812">
    <property type="entry name" value="BCTERIALGSPF"/>
</dbReference>
<dbReference type="PANTHER" id="PTHR30012:SF0">
    <property type="entry name" value="TYPE II SECRETION SYSTEM PROTEIN F-RELATED"/>
    <property type="match status" value="1"/>
</dbReference>
<feature type="transmembrane region" description="Helical" evidence="15">
    <location>
        <begin position="170"/>
        <end position="193"/>
    </location>
</feature>
<evidence type="ECO:0000256" key="3">
    <source>
        <dbReference type="ARBA" id="ARBA00005745"/>
    </source>
</evidence>
<dbReference type="GO" id="GO:0015627">
    <property type="term" value="C:type II protein secretion system complex"/>
    <property type="evidence" value="ECO:0007669"/>
    <property type="project" value="InterPro"/>
</dbReference>
<keyword evidence="8" id="KW-0479">Metal-binding</keyword>
<dbReference type="PROSITE" id="PS00874">
    <property type="entry name" value="T2SP_F"/>
    <property type="match status" value="1"/>
</dbReference>
<dbReference type="Gene3D" id="1.20.81.30">
    <property type="entry name" value="Type II secretion system (T2SS), domain F"/>
    <property type="match status" value="2"/>
</dbReference>
<dbReference type="PANTHER" id="PTHR30012">
    <property type="entry name" value="GENERAL SECRETION PATHWAY PROTEIN"/>
    <property type="match status" value="1"/>
</dbReference>
<comment type="function">
    <text evidence="1">Component of the type II secretion system inner membrane complex required for the energy-dependent secretion of extracellular factors such as proteases and toxins from the periplasm.</text>
</comment>
<evidence type="ECO:0000256" key="8">
    <source>
        <dbReference type="ARBA" id="ARBA00022723"/>
    </source>
</evidence>
<evidence type="ECO:0000256" key="11">
    <source>
        <dbReference type="ARBA" id="ARBA00022989"/>
    </source>
</evidence>
<keyword evidence="7 14" id="KW-0812">Transmembrane</keyword>
<dbReference type="Proteomes" id="UP000237365">
    <property type="component" value="Unassembled WGS sequence"/>
</dbReference>
<sequence>MAMKFDYRACDREGRARRGVLEADSLRQARDRLREKGWQVLAVQARRRSALAGLLAGRWMGGVSSGDLALLTRQLATLLSAALPLEEALMAVARQTEKKGLQAALTQVRQRILEGFPLAQALGQYPQIFDRLYCAMVAAGEIAGHLGPVLERLADYVEQRQHMKNKIVQALVYPMVLTVVAIGVVAILLTAVVPKVIEQFVHMKQTLPLSTRMLLGASDGLRQWGAAVLMAALAGFGAFRYRLRDPARRARWHAFILRLPVVGKLSLAVNTARYAKTLSILNASAVPLLEAMRISAGVLGNEAARERLLAAMERVREGEGLSPSLEGTALFSPMMRHMIMSGERSGELDMMLERAAAMQQEAFSRQITLALGLFEPLLVIAMAGSVLFIILAILQPILQLNNMVG</sequence>
<evidence type="ECO:0000256" key="2">
    <source>
        <dbReference type="ARBA" id="ARBA00004429"/>
    </source>
</evidence>
<dbReference type="FunFam" id="1.20.81.30:FF:000001">
    <property type="entry name" value="Type II secretion system protein F"/>
    <property type="match status" value="2"/>
</dbReference>
<evidence type="ECO:0000313" key="18">
    <source>
        <dbReference type="Proteomes" id="UP000237365"/>
    </source>
</evidence>
<dbReference type="InterPro" id="IPR042094">
    <property type="entry name" value="T2SS_GspF_sf"/>
</dbReference>
<keyword evidence="4 14" id="KW-0813">Transport</keyword>
<evidence type="ECO:0000256" key="12">
    <source>
        <dbReference type="ARBA" id="ARBA00023136"/>
    </source>
</evidence>
<keyword evidence="12 15" id="KW-0472">Membrane</keyword>
<keyword evidence="6" id="KW-0997">Cell inner membrane</keyword>
<comment type="subcellular location">
    <subcellularLocation>
        <location evidence="2 14">Cell inner membrane</location>
        <topology evidence="2 14">Multi-pass membrane protein</topology>
    </subcellularLocation>
</comment>
<reference evidence="17 18" key="1">
    <citation type="submission" date="2024-07" db="EMBL/GenBank/DDBJ databases">
        <title>Making a pathogen? Evaluating the impact of protist predation on the evolution of virulence in Serratia marcescens.</title>
        <authorList>
            <person name="Hopkins H."/>
            <person name="Lopezguerra C."/>
            <person name="Lau M.-J."/>
        </authorList>
    </citation>
    <scope>NUCLEOTIDE SEQUENCE [LARGE SCALE GENOMIC DNA]</scope>
    <source>
        <strain evidence="17 18">KZ19</strain>
    </source>
</reference>
<evidence type="ECO:0000256" key="6">
    <source>
        <dbReference type="ARBA" id="ARBA00022519"/>
    </source>
</evidence>
<feature type="transmembrane region" description="Helical" evidence="15">
    <location>
        <begin position="367"/>
        <end position="394"/>
    </location>
</feature>
<evidence type="ECO:0000256" key="10">
    <source>
        <dbReference type="ARBA" id="ARBA00022927"/>
    </source>
</evidence>
<dbReference type="InterPro" id="IPR011850">
    <property type="entry name" value="T2SS_GspF"/>
</dbReference>
<proteinExistence type="inferred from homology"/>
<accession>A0AB35Z9T1</accession>
<keyword evidence="11 15" id="KW-1133">Transmembrane helix</keyword>
<evidence type="ECO:0000256" key="14">
    <source>
        <dbReference type="RuleBase" id="RU003923"/>
    </source>
</evidence>
<evidence type="ECO:0000256" key="1">
    <source>
        <dbReference type="ARBA" id="ARBA00002684"/>
    </source>
</evidence>
<dbReference type="GO" id="GO:0015628">
    <property type="term" value="P:protein secretion by the type II secretion system"/>
    <property type="evidence" value="ECO:0007669"/>
    <property type="project" value="InterPro"/>
</dbReference>
<organism evidence="17 18">
    <name type="scientific">Serratia marcescens</name>
    <dbReference type="NCBI Taxonomy" id="615"/>
    <lineage>
        <taxon>Bacteria</taxon>
        <taxon>Pseudomonadati</taxon>
        <taxon>Pseudomonadota</taxon>
        <taxon>Gammaproteobacteria</taxon>
        <taxon>Enterobacterales</taxon>
        <taxon>Yersiniaceae</taxon>
        <taxon>Serratia</taxon>
    </lineage>
</organism>
<feature type="domain" description="Type II secretion system protein GspF" evidence="16">
    <location>
        <begin position="72"/>
        <end position="194"/>
    </location>
</feature>
<evidence type="ECO:0000256" key="4">
    <source>
        <dbReference type="ARBA" id="ARBA00022448"/>
    </source>
</evidence>
<comment type="similarity">
    <text evidence="3 14">Belongs to the GSP F family.</text>
</comment>
<dbReference type="NCBIfam" id="TIGR02120">
    <property type="entry name" value="GspF"/>
    <property type="match status" value="1"/>
</dbReference>
<feature type="transmembrane region" description="Helical" evidence="15">
    <location>
        <begin position="221"/>
        <end position="241"/>
    </location>
</feature>
<gene>
    <name evidence="17" type="primary">gspF</name>
    <name evidence="17" type="ORF">C3R40_017760</name>
</gene>
<evidence type="ECO:0000313" key="17">
    <source>
        <dbReference type="EMBL" id="MEX3188460.1"/>
    </source>
</evidence>
<protein>
    <recommendedName>
        <fullName evidence="13">General secretion pathway protein F</fullName>
    </recommendedName>
</protein>
<dbReference type="EMBL" id="PQGI02000002">
    <property type="protein sequence ID" value="MEX3188460.1"/>
    <property type="molecule type" value="Genomic_DNA"/>
</dbReference>
<dbReference type="InterPro" id="IPR001992">
    <property type="entry name" value="T2SS_GspF/T4SS_PilC_CS"/>
</dbReference>
<evidence type="ECO:0000256" key="9">
    <source>
        <dbReference type="ARBA" id="ARBA00022837"/>
    </source>
</evidence>
<comment type="caution">
    <text evidence="17">The sequence shown here is derived from an EMBL/GenBank/DDBJ whole genome shotgun (WGS) entry which is preliminary data.</text>
</comment>
<dbReference type="InterPro" id="IPR018076">
    <property type="entry name" value="T2SS_GspF_dom"/>
</dbReference>
<feature type="domain" description="Type II secretion system protein GspF" evidence="16">
    <location>
        <begin position="275"/>
        <end position="396"/>
    </location>
</feature>
<dbReference type="GO" id="GO:0046872">
    <property type="term" value="F:metal ion binding"/>
    <property type="evidence" value="ECO:0007669"/>
    <property type="project" value="UniProtKB-KW"/>
</dbReference>
<dbReference type="InterPro" id="IPR003004">
    <property type="entry name" value="GspF/PilC"/>
</dbReference>
<dbReference type="GO" id="GO:0005886">
    <property type="term" value="C:plasma membrane"/>
    <property type="evidence" value="ECO:0007669"/>
    <property type="project" value="UniProtKB-SubCell"/>
</dbReference>
<name>A0AB35Z9T1_SERMA</name>